<evidence type="ECO:0000256" key="1">
    <source>
        <dbReference type="ARBA" id="ARBA00004651"/>
    </source>
</evidence>
<keyword evidence="6 10" id="KW-1133">Transmembrane helix</keyword>
<keyword evidence="8 10" id="KW-0472">Membrane</keyword>
<dbReference type="InterPro" id="IPR001185">
    <property type="entry name" value="MS_channel"/>
</dbReference>
<evidence type="ECO:0000256" key="11">
    <source>
        <dbReference type="SAM" id="MobiDB-lite"/>
    </source>
</evidence>
<dbReference type="EMBL" id="JBHSAY010000021">
    <property type="protein sequence ID" value="MFC4135366.1"/>
    <property type="molecule type" value="Genomic_DNA"/>
</dbReference>
<keyword evidence="9 10" id="KW-0407">Ion channel</keyword>
<reference evidence="13" key="1">
    <citation type="journal article" date="2019" name="Int. J. Syst. Evol. Microbiol.">
        <title>The Global Catalogue of Microorganisms (GCM) 10K type strain sequencing project: providing services to taxonomists for standard genome sequencing and annotation.</title>
        <authorList>
            <consortium name="The Broad Institute Genomics Platform"/>
            <consortium name="The Broad Institute Genome Sequencing Center for Infectious Disease"/>
            <person name="Wu L."/>
            <person name="Ma J."/>
        </authorList>
    </citation>
    <scope>NUCLEOTIDE SEQUENCE [LARGE SCALE GENOMIC DNA]</scope>
    <source>
        <strain evidence="13">CGMCC 4.7289</strain>
    </source>
</reference>
<dbReference type="Gene3D" id="1.10.1200.120">
    <property type="entry name" value="Large-conductance mechanosensitive channel, MscL, domain 1"/>
    <property type="match status" value="1"/>
</dbReference>
<keyword evidence="5 10" id="KW-0812">Transmembrane</keyword>
<feature type="transmembrane region" description="Helical" evidence="10">
    <location>
        <begin position="75"/>
        <end position="98"/>
    </location>
</feature>
<dbReference type="Pfam" id="PF01741">
    <property type="entry name" value="MscL"/>
    <property type="match status" value="1"/>
</dbReference>
<evidence type="ECO:0000256" key="6">
    <source>
        <dbReference type="ARBA" id="ARBA00022989"/>
    </source>
</evidence>
<gene>
    <name evidence="10 12" type="primary">mscL</name>
    <name evidence="12" type="ORF">ACFOZ4_32545</name>
</gene>
<dbReference type="PRINTS" id="PR01264">
    <property type="entry name" value="MECHCHANNEL"/>
</dbReference>
<feature type="region of interest" description="Disordered" evidence="11">
    <location>
        <begin position="136"/>
        <end position="157"/>
    </location>
</feature>
<dbReference type="RefSeq" id="WP_253756460.1">
    <property type="nucleotide sequence ID" value="NZ_JAMZDZ010000001.1"/>
</dbReference>
<sequence>MLKGFRDFIMRGNVVDLAVGVVIGAAFATLVTSFTDTFLTPLINMVGAGDDSKLSGMIPLPGNDPKTGLDNGIPVGSFVSAIVAFLLTAAVVYFLVVLPMNKFADRFKKNGKEAAPALPSEEIQLLRDIRDALVAANRTPSPRRPDTVTETTAATDR</sequence>
<proteinExistence type="inferred from homology"/>
<keyword evidence="3 10" id="KW-0813">Transport</keyword>
<evidence type="ECO:0000256" key="2">
    <source>
        <dbReference type="ARBA" id="ARBA00007254"/>
    </source>
</evidence>
<evidence type="ECO:0000256" key="10">
    <source>
        <dbReference type="HAMAP-Rule" id="MF_00115"/>
    </source>
</evidence>
<organism evidence="12 13">
    <name type="scientific">Hamadaea flava</name>
    <dbReference type="NCBI Taxonomy" id="1742688"/>
    <lineage>
        <taxon>Bacteria</taxon>
        <taxon>Bacillati</taxon>
        <taxon>Actinomycetota</taxon>
        <taxon>Actinomycetes</taxon>
        <taxon>Micromonosporales</taxon>
        <taxon>Micromonosporaceae</taxon>
        <taxon>Hamadaea</taxon>
    </lineage>
</organism>
<dbReference type="PROSITE" id="PS01327">
    <property type="entry name" value="MSCL"/>
    <property type="match status" value="1"/>
</dbReference>
<dbReference type="PANTHER" id="PTHR30266:SF2">
    <property type="entry name" value="LARGE-CONDUCTANCE MECHANOSENSITIVE CHANNEL"/>
    <property type="match status" value="1"/>
</dbReference>
<dbReference type="SUPFAM" id="SSF81330">
    <property type="entry name" value="Gated mechanosensitive channel"/>
    <property type="match status" value="1"/>
</dbReference>
<evidence type="ECO:0000256" key="3">
    <source>
        <dbReference type="ARBA" id="ARBA00022448"/>
    </source>
</evidence>
<dbReference type="InterPro" id="IPR037673">
    <property type="entry name" value="MSC/AndL"/>
</dbReference>
<evidence type="ECO:0000256" key="9">
    <source>
        <dbReference type="ARBA" id="ARBA00023303"/>
    </source>
</evidence>
<dbReference type="InterPro" id="IPR036019">
    <property type="entry name" value="MscL_channel"/>
</dbReference>
<keyword evidence="7 10" id="KW-0406">Ion transport</keyword>
<feature type="compositionally biased region" description="Polar residues" evidence="11">
    <location>
        <begin position="148"/>
        <end position="157"/>
    </location>
</feature>
<evidence type="ECO:0000256" key="7">
    <source>
        <dbReference type="ARBA" id="ARBA00023065"/>
    </source>
</evidence>
<dbReference type="NCBIfam" id="TIGR00220">
    <property type="entry name" value="mscL"/>
    <property type="match status" value="1"/>
</dbReference>
<dbReference type="HAMAP" id="MF_00115">
    <property type="entry name" value="MscL"/>
    <property type="match status" value="1"/>
</dbReference>
<protein>
    <recommendedName>
        <fullName evidence="10">Large-conductance mechanosensitive channel</fullName>
    </recommendedName>
</protein>
<feature type="transmembrane region" description="Helical" evidence="10">
    <location>
        <begin position="12"/>
        <end position="35"/>
    </location>
</feature>
<comment type="caution">
    <text evidence="12">The sequence shown here is derived from an EMBL/GenBank/DDBJ whole genome shotgun (WGS) entry which is preliminary data.</text>
</comment>
<dbReference type="InterPro" id="IPR019823">
    <property type="entry name" value="Mechanosensitive_channel_CS"/>
</dbReference>
<comment type="similarity">
    <text evidence="2 10">Belongs to the MscL family.</text>
</comment>
<keyword evidence="4 10" id="KW-1003">Cell membrane</keyword>
<evidence type="ECO:0000256" key="5">
    <source>
        <dbReference type="ARBA" id="ARBA00022692"/>
    </source>
</evidence>
<comment type="function">
    <text evidence="10">Channel that opens in response to stretch forces in the membrane lipid bilayer. May participate in the regulation of osmotic pressure changes within the cell.</text>
</comment>
<name>A0ABV8LYE7_9ACTN</name>
<evidence type="ECO:0000313" key="12">
    <source>
        <dbReference type="EMBL" id="MFC4135366.1"/>
    </source>
</evidence>
<comment type="subcellular location">
    <subcellularLocation>
        <location evidence="1 10">Cell membrane</location>
        <topology evidence="1 10">Multi-pass membrane protein</topology>
    </subcellularLocation>
</comment>
<evidence type="ECO:0000256" key="8">
    <source>
        <dbReference type="ARBA" id="ARBA00023136"/>
    </source>
</evidence>
<keyword evidence="13" id="KW-1185">Reference proteome</keyword>
<evidence type="ECO:0000313" key="13">
    <source>
        <dbReference type="Proteomes" id="UP001595816"/>
    </source>
</evidence>
<comment type="subunit">
    <text evidence="10">Homopentamer.</text>
</comment>
<evidence type="ECO:0000256" key="4">
    <source>
        <dbReference type="ARBA" id="ARBA00022475"/>
    </source>
</evidence>
<dbReference type="Proteomes" id="UP001595816">
    <property type="component" value="Unassembled WGS sequence"/>
</dbReference>
<dbReference type="PANTHER" id="PTHR30266">
    <property type="entry name" value="MECHANOSENSITIVE CHANNEL MSCL"/>
    <property type="match status" value="1"/>
</dbReference>
<accession>A0ABV8LYE7</accession>